<dbReference type="RefSeq" id="WP_194031931.1">
    <property type="nucleotide sequence ID" value="NZ_JADEWZ010000063.1"/>
</dbReference>
<dbReference type="GO" id="GO:0015031">
    <property type="term" value="P:protein transport"/>
    <property type="evidence" value="ECO:0007669"/>
    <property type="project" value="UniProtKB-KW"/>
</dbReference>
<dbReference type="AlphaFoldDB" id="A0A8J7DZY3"/>
<dbReference type="GO" id="GO:0005886">
    <property type="term" value="C:plasma membrane"/>
    <property type="evidence" value="ECO:0007669"/>
    <property type="project" value="UniProtKB-SubCell"/>
</dbReference>
<dbReference type="PANTHER" id="PTHR30558:SF3">
    <property type="entry name" value="BIOPOLYMER TRANSPORT PROTEIN EXBD-RELATED"/>
    <property type="match status" value="1"/>
</dbReference>
<evidence type="ECO:0000313" key="10">
    <source>
        <dbReference type="Proteomes" id="UP000654482"/>
    </source>
</evidence>
<keyword evidence="4 7" id="KW-0812">Transmembrane</keyword>
<dbReference type="PANTHER" id="PTHR30558">
    <property type="entry name" value="EXBD MEMBRANE COMPONENT OF PMF-DRIVEN MACROMOLECULE IMPORT SYSTEM"/>
    <property type="match status" value="1"/>
</dbReference>
<proteinExistence type="inferred from homology"/>
<keyword evidence="7" id="KW-0653">Protein transport</keyword>
<dbReference type="Proteomes" id="UP000654482">
    <property type="component" value="Unassembled WGS sequence"/>
</dbReference>
<gene>
    <name evidence="9" type="ORF">IQ249_23380</name>
</gene>
<dbReference type="Pfam" id="PF02472">
    <property type="entry name" value="ExbD"/>
    <property type="match status" value="1"/>
</dbReference>
<dbReference type="Gene3D" id="3.30.420.270">
    <property type="match status" value="1"/>
</dbReference>
<name>A0A8J7DZY3_9CYAN</name>
<evidence type="ECO:0000256" key="7">
    <source>
        <dbReference type="RuleBase" id="RU003879"/>
    </source>
</evidence>
<comment type="subcellular location">
    <subcellularLocation>
        <location evidence="1">Cell membrane</location>
        <topology evidence="1">Single-pass membrane protein</topology>
    </subcellularLocation>
    <subcellularLocation>
        <location evidence="7">Cell membrane</location>
        <topology evidence="7">Single-pass type II membrane protein</topology>
    </subcellularLocation>
</comment>
<evidence type="ECO:0000256" key="4">
    <source>
        <dbReference type="ARBA" id="ARBA00022692"/>
    </source>
</evidence>
<dbReference type="EMBL" id="JADEWZ010000063">
    <property type="protein sequence ID" value="MBE9118836.1"/>
    <property type="molecule type" value="Genomic_DNA"/>
</dbReference>
<reference evidence="9" key="1">
    <citation type="submission" date="2020-10" db="EMBL/GenBank/DDBJ databases">
        <authorList>
            <person name="Castelo-Branco R."/>
            <person name="Eusebio N."/>
            <person name="Adriana R."/>
            <person name="Vieira A."/>
            <person name="Brugerolle De Fraissinette N."/>
            <person name="Rezende De Castro R."/>
            <person name="Schneider M.P."/>
            <person name="Vasconcelos V."/>
            <person name="Leao P.N."/>
        </authorList>
    </citation>
    <scope>NUCLEOTIDE SEQUENCE</scope>
    <source>
        <strain evidence="9">LEGE 07157</strain>
    </source>
</reference>
<evidence type="ECO:0000256" key="3">
    <source>
        <dbReference type="ARBA" id="ARBA00022475"/>
    </source>
</evidence>
<evidence type="ECO:0000256" key="2">
    <source>
        <dbReference type="ARBA" id="ARBA00005811"/>
    </source>
</evidence>
<keyword evidence="10" id="KW-1185">Reference proteome</keyword>
<feature type="transmembrane region" description="Helical" evidence="8">
    <location>
        <begin position="12"/>
        <end position="36"/>
    </location>
</feature>
<dbReference type="InterPro" id="IPR003400">
    <property type="entry name" value="ExbD"/>
</dbReference>
<protein>
    <submittedName>
        <fullName evidence="9">Biopolymer transporter ExbD</fullName>
    </submittedName>
</protein>
<evidence type="ECO:0000313" key="9">
    <source>
        <dbReference type="EMBL" id="MBE9118836.1"/>
    </source>
</evidence>
<keyword evidence="3" id="KW-1003">Cell membrane</keyword>
<comment type="caution">
    <text evidence="9">The sequence shown here is derived from an EMBL/GenBank/DDBJ whole genome shotgun (WGS) entry which is preliminary data.</text>
</comment>
<organism evidence="9 10">
    <name type="scientific">Lusitaniella coriacea LEGE 07157</name>
    <dbReference type="NCBI Taxonomy" id="945747"/>
    <lineage>
        <taxon>Bacteria</taxon>
        <taxon>Bacillati</taxon>
        <taxon>Cyanobacteriota</taxon>
        <taxon>Cyanophyceae</taxon>
        <taxon>Spirulinales</taxon>
        <taxon>Lusitaniellaceae</taxon>
        <taxon>Lusitaniella</taxon>
    </lineage>
</organism>
<evidence type="ECO:0000256" key="8">
    <source>
        <dbReference type="SAM" id="Phobius"/>
    </source>
</evidence>
<evidence type="ECO:0000256" key="5">
    <source>
        <dbReference type="ARBA" id="ARBA00022989"/>
    </source>
</evidence>
<keyword evidence="5 8" id="KW-1133">Transmembrane helix</keyword>
<dbReference type="GO" id="GO:0022857">
    <property type="term" value="F:transmembrane transporter activity"/>
    <property type="evidence" value="ECO:0007669"/>
    <property type="project" value="InterPro"/>
</dbReference>
<evidence type="ECO:0000256" key="1">
    <source>
        <dbReference type="ARBA" id="ARBA00004162"/>
    </source>
</evidence>
<evidence type="ECO:0000256" key="6">
    <source>
        <dbReference type="ARBA" id="ARBA00023136"/>
    </source>
</evidence>
<keyword evidence="6 8" id="KW-0472">Membrane</keyword>
<sequence>MHLPEEPETPLAINIVPAIDVIFAILAFFIISTLFLTRSQSLPVNLPEALTAQTQQEKSITVTIQANGEIALNRQSIQRDRLVEELQQQIKSDSDTLVLVNADERVPHGQVVAIMDLLRQIKGVRLAIAVDNP</sequence>
<keyword evidence="7" id="KW-0813">Transport</keyword>
<comment type="similarity">
    <text evidence="2 7">Belongs to the ExbD/TolR family.</text>
</comment>
<accession>A0A8J7DZY3</accession>